<keyword evidence="3" id="KW-1185">Reference proteome</keyword>
<dbReference type="RefSeq" id="WP_190129783.1">
    <property type="nucleotide sequence ID" value="NZ_BNBD01000004.1"/>
</dbReference>
<sequence>MDQRLVVTSLTSLVRTAALATVTVATDCSLPEGLVRDLVVLGANALVSDLLFLLRRHDLRVAAGLAHARRRRSTTVSALVSPSDVTSAPRADEVTP</sequence>
<reference evidence="2" key="1">
    <citation type="journal article" date="2014" name="Int. J. Syst. Evol. Microbiol.">
        <title>Complete genome sequence of Corynebacterium casei LMG S-19264T (=DSM 44701T), isolated from a smear-ripened cheese.</title>
        <authorList>
            <consortium name="US DOE Joint Genome Institute (JGI-PGF)"/>
            <person name="Walter F."/>
            <person name="Albersmeier A."/>
            <person name="Kalinowski J."/>
            <person name="Ruckert C."/>
        </authorList>
    </citation>
    <scope>NUCLEOTIDE SEQUENCE</scope>
    <source>
        <strain evidence="2">JCM 4059</strain>
    </source>
</reference>
<feature type="compositionally biased region" description="Polar residues" evidence="1">
    <location>
        <begin position="75"/>
        <end position="86"/>
    </location>
</feature>
<evidence type="ECO:0000313" key="2">
    <source>
        <dbReference type="EMBL" id="GHF44533.1"/>
    </source>
</evidence>
<dbReference type="Proteomes" id="UP000638313">
    <property type="component" value="Unassembled WGS sequence"/>
</dbReference>
<organism evidence="2 3">
    <name type="scientific">Streptomyces mashuensis</name>
    <dbReference type="NCBI Taxonomy" id="33904"/>
    <lineage>
        <taxon>Bacteria</taxon>
        <taxon>Bacillati</taxon>
        <taxon>Actinomycetota</taxon>
        <taxon>Actinomycetes</taxon>
        <taxon>Kitasatosporales</taxon>
        <taxon>Streptomycetaceae</taxon>
        <taxon>Streptomyces</taxon>
    </lineage>
</organism>
<evidence type="ECO:0000313" key="3">
    <source>
        <dbReference type="Proteomes" id="UP000638313"/>
    </source>
</evidence>
<gene>
    <name evidence="2" type="ORF">GCM10010218_27400</name>
</gene>
<accession>A0A919B272</accession>
<evidence type="ECO:0000256" key="1">
    <source>
        <dbReference type="SAM" id="MobiDB-lite"/>
    </source>
</evidence>
<protein>
    <submittedName>
        <fullName evidence="2">Uncharacterized protein</fullName>
    </submittedName>
</protein>
<proteinExistence type="predicted"/>
<comment type="caution">
    <text evidence="2">The sequence shown here is derived from an EMBL/GenBank/DDBJ whole genome shotgun (WGS) entry which is preliminary data.</text>
</comment>
<dbReference type="AlphaFoldDB" id="A0A919B272"/>
<dbReference type="EMBL" id="BNBD01000004">
    <property type="protein sequence ID" value="GHF44533.1"/>
    <property type="molecule type" value="Genomic_DNA"/>
</dbReference>
<name>A0A919B272_9ACTN</name>
<reference evidence="2" key="2">
    <citation type="submission" date="2020-09" db="EMBL/GenBank/DDBJ databases">
        <authorList>
            <person name="Sun Q."/>
            <person name="Ohkuma M."/>
        </authorList>
    </citation>
    <scope>NUCLEOTIDE SEQUENCE</scope>
    <source>
        <strain evidence="2">JCM 4059</strain>
    </source>
</reference>
<feature type="region of interest" description="Disordered" evidence="1">
    <location>
        <begin position="75"/>
        <end position="96"/>
    </location>
</feature>